<dbReference type="EMBL" id="KV745112">
    <property type="protein sequence ID" value="OCK77638.1"/>
    <property type="molecule type" value="Genomic_DNA"/>
</dbReference>
<evidence type="ECO:0000256" key="1">
    <source>
        <dbReference type="SAM" id="MobiDB-lite"/>
    </source>
</evidence>
<dbReference type="Gene3D" id="1.10.220.160">
    <property type="match status" value="1"/>
</dbReference>
<dbReference type="SUPFAM" id="SSF48452">
    <property type="entry name" value="TPR-like"/>
    <property type="match status" value="1"/>
</dbReference>
<dbReference type="InterPro" id="IPR011990">
    <property type="entry name" value="TPR-like_helical_dom_sf"/>
</dbReference>
<sequence length="689" mass="77607">MMGSSIDTFTQQIVGYSPLADVAAPTTTPARTCVPGDATIKAGASTHKEFDGSDWTHSEDRAGDKHEPLPMPNNPLLKRRLHELEELKTLLAVEPYSINLRIQLGQAYKLLGYPDLAIGEAYKALLLIDEVVEEAGEYHEEALEAAKRSIASVPGRLRAERNVDNRDLADRLMLHENDCSSINIEVEDDEAIVWAKTYWPEAAYFNLVECLLACGCLKSAFDYCTRGLKIFPHSYRMQLAQGQLTQALHSHFESKNVHWDSKSLEVEDLPERGHVRRELYPWNKHEPDRFSAESLQFLNVEMSKVAPKLEVLATDLPILSAKKMPFEGAVSFRDGEYQFSDHEAHVFVRSESPVSNSGLKSIKQLGIFAKEDIYPGEVVLEEKSMLTAIGRLHDSFCDACSIALPKVMTTIVETEDLETPNQSICCEDCNDVFFCSDSCQELAQRSYHPALCGCVVDLISKDIPATEAADSLYSLLLLRVLAMAETQNAHPLELKEVKYIWGDYHGLSLEEAWKTNQQDQLHDAFGSVPQTLPFSFNANILTPLHMLEKMDVNIFEQDHRYDFWVFNTLYAKFRGTASARQGLDGRPEVGAVHPMWCLANHSCDPNVAWEWQGSIKFWIREKMVAWKGKEGRRSPGIKKGEELLSHYCDVRLPVKERREWALGALGGTCVCKRCVWEDSTEGSEDRSVA</sequence>
<name>A0A8E2E5N4_9PEZI</name>
<dbReference type="InterPro" id="IPR001214">
    <property type="entry name" value="SET_dom"/>
</dbReference>
<dbReference type="PROSITE" id="PS50280">
    <property type="entry name" value="SET"/>
    <property type="match status" value="1"/>
</dbReference>
<proteinExistence type="predicted"/>
<organism evidence="3 4">
    <name type="scientific">Lepidopterella palustris CBS 459.81</name>
    <dbReference type="NCBI Taxonomy" id="1314670"/>
    <lineage>
        <taxon>Eukaryota</taxon>
        <taxon>Fungi</taxon>
        <taxon>Dikarya</taxon>
        <taxon>Ascomycota</taxon>
        <taxon>Pezizomycotina</taxon>
        <taxon>Dothideomycetes</taxon>
        <taxon>Pleosporomycetidae</taxon>
        <taxon>Mytilinidiales</taxon>
        <taxon>Argynnaceae</taxon>
        <taxon>Lepidopterella</taxon>
    </lineage>
</organism>
<feature type="domain" description="SET" evidence="2">
    <location>
        <begin position="343"/>
        <end position="648"/>
    </location>
</feature>
<evidence type="ECO:0000313" key="4">
    <source>
        <dbReference type="Proteomes" id="UP000250266"/>
    </source>
</evidence>
<accession>A0A8E2E5N4</accession>
<dbReference type="AlphaFoldDB" id="A0A8E2E5N4"/>
<evidence type="ECO:0000313" key="3">
    <source>
        <dbReference type="EMBL" id="OCK77638.1"/>
    </source>
</evidence>
<feature type="region of interest" description="Disordered" evidence="1">
    <location>
        <begin position="45"/>
        <end position="74"/>
    </location>
</feature>
<dbReference type="GO" id="GO:0005634">
    <property type="term" value="C:nucleus"/>
    <property type="evidence" value="ECO:0007669"/>
    <property type="project" value="TreeGrafter"/>
</dbReference>
<dbReference type="Gene3D" id="1.25.40.10">
    <property type="entry name" value="Tetratricopeptide repeat domain"/>
    <property type="match status" value="1"/>
</dbReference>
<reference evidence="3 4" key="1">
    <citation type="journal article" date="2016" name="Nat. Commun.">
        <title>Ectomycorrhizal ecology is imprinted in the genome of the dominant symbiotic fungus Cenococcum geophilum.</title>
        <authorList>
            <consortium name="DOE Joint Genome Institute"/>
            <person name="Peter M."/>
            <person name="Kohler A."/>
            <person name="Ohm R.A."/>
            <person name="Kuo A."/>
            <person name="Krutzmann J."/>
            <person name="Morin E."/>
            <person name="Arend M."/>
            <person name="Barry K.W."/>
            <person name="Binder M."/>
            <person name="Choi C."/>
            <person name="Clum A."/>
            <person name="Copeland A."/>
            <person name="Grisel N."/>
            <person name="Haridas S."/>
            <person name="Kipfer T."/>
            <person name="LaButti K."/>
            <person name="Lindquist E."/>
            <person name="Lipzen A."/>
            <person name="Maire R."/>
            <person name="Meier B."/>
            <person name="Mihaltcheva S."/>
            <person name="Molinier V."/>
            <person name="Murat C."/>
            <person name="Poggeler S."/>
            <person name="Quandt C.A."/>
            <person name="Sperisen C."/>
            <person name="Tritt A."/>
            <person name="Tisserant E."/>
            <person name="Crous P.W."/>
            <person name="Henrissat B."/>
            <person name="Nehls U."/>
            <person name="Egli S."/>
            <person name="Spatafora J.W."/>
            <person name="Grigoriev I.V."/>
            <person name="Martin F.M."/>
        </authorList>
    </citation>
    <scope>NUCLEOTIDE SEQUENCE [LARGE SCALE GENOMIC DNA]</scope>
    <source>
        <strain evidence="3 4">CBS 459.81</strain>
    </source>
</reference>
<dbReference type="Gene3D" id="2.170.270.10">
    <property type="entry name" value="SET domain"/>
    <property type="match status" value="1"/>
</dbReference>
<gene>
    <name evidence="3" type="ORF">K432DRAFT_114976</name>
</gene>
<dbReference type="PANTHER" id="PTHR12197:SF273">
    <property type="entry name" value="MYND-TYPE ZINC FINGER PROTEIN SAMB"/>
    <property type="match status" value="1"/>
</dbReference>
<feature type="compositionally biased region" description="Basic and acidic residues" evidence="1">
    <location>
        <begin position="46"/>
        <end position="68"/>
    </location>
</feature>
<dbReference type="OrthoDB" id="438641at2759"/>
<dbReference type="Proteomes" id="UP000250266">
    <property type="component" value="Unassembled WGS sequence"/>
</dbReference>
<protein>
    <recommendedName>
        <fullName evidence="2">SET domain-containing protein</fullName>
    </recommendedName>
</protein>
<dbReference type="Gene3D" id="6.10.140.2220">
    <property type="match status" value="1"/>
</dbReference>
<dbReference type="InterPro" id="IPR046341">
    <property type="entry name" value="SET_dom_sf"/>
</dbReference>
<dbReference type="Pfam" id="PF00856">
    <property type="entry name" value="SET"/>
    <property type="match status" value="1"/>
</dbReference>
<evidence type="ECO:0000259" key="2">
    <source>
        <dbReference type="PROSITE" id="PS50280"/>
    </source>
</evidence>
<keyword evidence="4" id="KW-1185">Reference proteome</keyword>
<dbReference type="InterPro" id="IPR050869">
    <property type="entry name" value="H3K4_H4K5_MeTrfase"/>
</dbReference>
<dbReference type="PANTHER" id="PTHR12197">
    <property type="entry name" value="HISTONE-LYSINE N-METHYLTRANSFERASE SMYD"/>
    <property type="match status" value="1"/>
</dbReference>
<dbReference type="SUPFAM" id="SSF82199">
    <property type="entry name" value="SET domain"/>
    <property type="match status" value="1"/>
</dbReference>